<feature type="non-terminal residue" evidence="1">
    <location>
        <position position="1"/>
    </location>
</feature>
<dbReference type="EMBL" id="LXQA010490124">
    <property type="protein sequence ID" value="MCI55073.1"/>
    <property type="molecule type" value="Genomic_DNA"/>
</dbReference>
<proteinExistence type="predicted"/>
<accession>A0A392T1T1</accession>
<sequence>SNWSFPTCGIVGRRFYCGTDSPQCCFKQDGQT</sequence>
<reference evidence="1 2" key="1">
    <citation type="journal article" date="2018" name="Front. Plant Sci.">
        <title>Red Clover (Trifolium pratense) and Zigzag Clover (T. medium) - A Picture of Genomic Similarities and Differences.</title>
        <authorList>
            <person name="Dluhosova J."/>
            <person name="Istvanek J."/>
            <person name="Nedelnik J."/>
            <person name="Repkova J."/>
        </authorList>
    </citation>
    <scope>NUCLEOTIDE SEQUENCE [LARGE SCALE GENOMIC DNA]</scope>
    <source>
        <strain evidence="2">cv. 10/8</strain>
        <tissue evidence="1">Leaf</tissue>
    </source>
</reference>
<protein>
    <submittedName>
        <fullName evidence="1">Uncharacterized protein</fullName>
    </submittedName>
</protein>
<dbReference type="AlphaFoldDB" id="A0A392T1T1"/>
<name>A0A392T1T1_9FABA</name>
<comment type="caution">
    <text evidence="1">The sequence shown here is derived from an EMBL/GenBank/DDBJ whole genome shotgun (WGS) entry which is preliminary data.</text>
</comment>
<keyword evidence="2" id="KW-1185">Reference proteome</keyword>
<evidence type="ECO:0000313" key="2">
    <source>
        <dbReference type="Proteomes" id="UP000265520"/>
    </source>
</evidence>
<evidence type="ECO:0000313" key="1">
    <source>
        <dbReference type="EMBL" id="MCI55073.1"/>
    </source>
</evidence>
<organism evidence="1 2">
    <name type="scientific">Trifolium medium</name>
    <dbReference type="NCBI Taxonomy" id="97028"/>
    <lineage>
        <taxon>Eukaryota</taxon>
        <taxon>Viridiplantae</taxon>
        <taxon>Streptophyta</taxon>
        <taxon>Embryophyta</taxon>
        <taxon>Tracheophyta</taxon>
        <taxon>Spermatophyta</taxon>
        <taxon>Magnoliopsida</taxon>
        <taxon>eudicotyledons</taxon>
        <taxon>Gunneridae</taxon>
        <taxon>Pentapetalae</taxon>
        <taxon>rosids</taxon>
        <taxon>fabids</taxon>
        <taxon>Fabales</taxon>
        <taxon>Fabaceae</taxon>
        <taxon>Papilionoideae</taxon>
        <taxon>50 kb inversion clade</taxon>
        <taxon>NPAAA clade</taxon>
        <taxon>Hologalegina</taxon>
        <taxon>IRL clade</taxon>
        <taxon>Trifolieae</taxon>
        <taxon>Trifolium</taxon>
    </lineage>
</organism>
<dbReference type="Proteomes" id="UP000265520">
    <property type="component" value="Unassembled WGS sequence"/>
</dbReference>